<evidence type="ECO:0000256" key="6">
    <source>
        <dbReference type="ARBA" id="ARBA00022826"/>
    </source>
</evidence>
<dbReference type="InParanoid" id="A0A1S3HLQ0"/>
<dbReference type="KEGG" id="lak:106155911"/>
<gene>
    <name evidence="19" type="primary">LOC106155911</name>
</gene>
<comment type="catalytic activity">
    <reaction evidence="14">
        <text>K(+)(in) = K(+)(out)</text>
        <dbReference type="Rhea" id="RHEA:29463"/>
        <dbReference type="ChEBI" id="CHEBI:29103"/>
    </reaction>
</comment>
<keyword evidence="18" id="KW-1185">Reference proteome</keyword>
<evidence type="ECO:0000256" key="11">
    <source>
        <dbReference type="ARBA" id="ARBA00023303"/>
    </source>
</evidence>
<keyword evidence="6" id="KW-0631">Potassium channel</keyword>
<keyword evidence="7" id="KW-0630">Potassium</keyword>
<evidence type="ECO:0000256" key="7">
    <source>
        <dbReference type="ARBA" id="ARBA00022958"/>
    </source>
</evidence>
<protein>
    <recommendedName>
        <fullName evidence="15">Endosomal/lysosomal proton channel TMEM175</fullName>
    </recommendedName>
    <alternativeName>
        <fullName evidence="16">Potassium channel TMEM175</fullName>
    </alternativeName>
    <alternativeName>
        <fullName evidence="13">Transmembrane protein 175</fullName>
    </alternativeName>
</protein>
<dbReference type="PANTHER" id="PTHR31462:SF5">
    <property type="entry name" value="ENDOSOMAL_LYSOSOMAL PROTON CHANNEL TMEM175"/>
    <property type="match status" value="1"/>
</dbReference>
<feature type="transmembrane region" description="Helical" evidence="17">
    <location>
        <begin position="437"/>
        <end position="456"/>
    </location>
</feature>
<feature type="transmembrane region" description="Helical" evidence="17">
    <location>
        <begin position="172"/>
        <end position="190"/>
    </location>
</feature>
<keyword evidence="10 17" id="KW-0472">Membrane</keyword>
<evidence type="ECO:0000256" key="2">
    <source>
        <dbReference type="ARBA" id="ARBA00006920"/>
    </source>
</evidence>
<proteinExistence type="inferred from homology"/>
<dbReference type="InterPro" id="IPR010617">
    <property type="entry name" value="TMEM175-like"/>
</dbReference>
<keyword evidence="3" id="KW-0813">Transport</keyword>
<evidence type="ECO:0000256" key="16">
    <source>
        <dbReference type="ARBA" id="ARBA00044317"/>
    </source>
</evidence>
<feature type="transmembrane region" description="Helical" evidence="17">
    <location>
        <begin position="327"/>
        <end position="347"/>
    </location>
</feature>
<feature type="transmembrane region" description="Helical" evidence="17">
    <location>
        <begin position="368"/>
        <end position="387"/>
    </location>
</feature>
<dbReference type="GO" id="GO:0015252">
    <property type="term" value="F:proton channel activity"/>
    <property type="evidence" value="ECO:0007669"/>
    <property type="project" value="InterPro"/>
</dbReference>
<evidence type="ECO:0000256" key="3">
    <source>
        <dbReference type="ARBA" id="ARBA00022448"/>
    </source>
</evidence>
<dbReference type="GO" id="GO:0016020">
    <property type="term" value="C:membrane"/>
    <property type="evidence" value="ECO:0007669"/>
    <property type="project" value="UniProtKB-SubCell"/>
</dbReference>
<dbReference type="GeneID" id="106155911"/>
<reference evidence="19" key="1">
    <citation type="submission" date="2025-08" db="UniProtKB">
        <authorList>
            <consortium name="RefSeq"/>
        </authorList>
    </citation>
    <scope>IDENTIFICATION</scope>
    <source>
        <tissue evidence="19">Gonads</tissue>
    </source>
</reference>
<feature type="transmembrane region" description="Helical" evidence="17">
    <location>
        <begin position="59"/>
        <end position="79"/>
    </location>
</feature>
<feature type="transmembrane region" description="Helical" evidence="17">
    <location>
        <begin position="407"/>
        <end position="425"/>
    </location>
</feature>
<evidence type="ECO:0000256" key="17">
    <source>
        <dbReference type="SAM" id="Phobius"/>
    </source>
</evidence>
<evidence type="ECO:0000256" key="9">
    <source>
        <dbReference type="ARBA" id="ARBA00023065"/>
    </source>
</evidence>
<accession>A0A1S3HLQ0</accession>
<dbReference type="STRING" id="7574.A0A1S3HLQ0"/>
<feature type="transmembrane region" description="Helical" evidence="17">
    <location>
        <begin position="126"/>
        <end position="151"/>
    </location>
</feature>
<evidence type="ECO:0000256" key="13">
    <source>
        <dbReference type="ARBA" id="ARBA00030477"/>
    </source>
</evidence>
<evidence type="ECO:0000256" key="12">
    <source>
        <dbReference type="ARBA" id="ARBA00024169"/>
    </source>
</evidence>
<dbReference type="GO" id="GO:0005267">
    <property type="term" value="F:potassium channel activity"/>
    <property type="evidence" value="ECO:0007669"/>
    <property type="project" value="UniProtKB-KW"/>
</dbReference>
<evidence type="ECO:0000256" key="5">
    <source>
        <dbReference type="ARBA" id="ARBA00022692"/>
    </source>
</evidence>
<organism evidence="18 19">
    <name type="scientific">Lingula anatina</name>
    <name type="common">Brachiopod</name>
    <name type="synonym">Lingula unguis</name>
    <dbReference type="NCBI Taxonomy" id="7574"/>
    <lineage>
        <taxon>Eukaryota</taxon>
        <taxon>Metazoa</taxon>
        <taxon>Spiralia</taxon>
        <taxon>Lophotrochozoa</taxon>
        <taxon>Brachiopoda</taxon>
        <taxon>Linguliformea</taxon>
        <taxon>Lingulata</taxon>
        <taxon>Lingulida</taxon>
        <taxon>Linguloidea</taxon>
        <taxon>Lingulidae</taxon>
        <taxon>Lingula</taxon>
    </lineage>
</organism>
<feature type="transmembrane region" description="Helical" evidence="17">
    <location>
        <begin position="20"/>
        <end position="39"/>
    </location>
</feature>
<dbReference type="OrthoDB" id="203835at2759"/>
<comment type="similarity">
    <text evidence="2">Belongs to the TMEM175 family.</text>
</comment>
<keyword evidence="11" id="KW-0407">Ion channel</keyword>
<feature type="transmembrane region" description="Helical" evidence="17">
    <location>
        <begin position="91"/>
        <end position="114"/>
    </location>
</feature>
<dbReference type="Proteomes" id="UP000085678">
    <property type="component" value="Unplaced"/>
</dbReference>
<evidence type="ECO:0000313" key="19">
    <source>
        <dbReference type="RefSeq" id="XP_013386396.1"/>
    </source>
</evidence>
<dbReference type="RefSeq" id="XP_013386396.1">
    <property type="nucleotide sequence ID" value="XM_013530942.1"/>
</dbReference>
<keyword evidence="8 17" id="KW-1133">Transmembrane helix</keyword>
<evidence type="ECO:0000256" key="10">
    <source>
        <dbReference type="ARBA" id="ARBA00023136"/>
    </source>
</evidence>
<keyword evidence="9" id="KW-0406">Ion transport</keyword>
<evidence type="ECO:0000256" key="4">
    <source>
        <dbReference type="ARBA" id="ARBA00022538"/>
    </source>
</evidence>
<evidence type="ECO:0000256" key="15">
    <source>
        <dbReference type="ARBA" id="ARBA00034544"/>
    </source>
</evidence>
<evidence type="ECO:0000256" key="14">
    <source>
        <dbReference type="ARBA" id="ARBA00034430"/>
    </source>
</evidence>
<comment type="subcellular location">
    <subcellularLocation>
        <location evidence="1">Membrane</location>
        <topology evidence="1">Multi-pass membrane protein</topology>
    </subcellularLocation>
</comment>
<name>A0A1S3HLQ0_LINAN</name>
<keyword evidence="5 17" id="KW-0812">Transmembrane</keyword>
<dbReference type="Pfam" id="PF06736">
    <property type="entry name" value="TMEM175"/>
    <property type="match status" value="2"/>
</dbReference>
<keyword evidence="4" id="KW-0633">Potassium transport</keyword>
<evidence type="ECO:0000313" key="18">
    <source>
        <dbReference type="Proteomes" id="UP000085678"/>
    </source>
</evidence>
<evidence type="ECO:0000256" key="8">
    <source>
        <dbReference type="ARBA" id="ARBA00022989"/>
    </source>
</evidence>
<comment type="catalytic activity">
    <reaction evidence="12">
        <text>H(+)(in) = H(+)(out)</text>
        <dbReference type="Rhea" id="RHEA:34979"/>
        <dbReference type="ChEBI" id="CHEBI:15378"/>
    </reaction>
</comment>
<sequence length="489" mass="55136">MDSSVSSFENRVPSSGRVAAYSDAVFSIIATVMILPVTHTVIPENKDLRSTLIRLIPNITVYIVSYLIVSGIWISHVWLFETIQRADEVVLFLNLALLMVVTFTPFVFTLLGQFSESMEYLEKYDVLPVVLFAATFMCLFGIQIVLIYYVFKVERIMKVEVVQNEDKMQQRNAMLWGAGIPMILCILAIICAPFSPLVGLIVLALIVASGAIRKWAYKIYEKYRGNRDSSMLLHINVRHRLLKEVVNKERVECFSDGVFAIVATLIILDICEDDIPTIDDVRKFGTVSAALSQHSNIYVAYAATFIAVGLLWSMHHTLLHYMMNMNRLMVFFNNLALACIGLSPLAFKMTTAFEDHKYGNNSMTAVQFNTAILFLAAIFQVAVWVTALFHQNVHVTQEAAYSGRDHAYITIKLSIFPLLSLLIYFMSFASEAISVTVFNAMLLGSPALFLLLRVLYPQCTKFCSRRRNAHQAALSIIRQEVPPQLFGDN</sequence>
<evidence type="ECO:0000256" key="1">
    <source>
        <dbReference type="ARBA" id="ARBA00004141"/>
    </source>
</evidence>
<feature type="transmembrane region" description="Helical" evidence="17">
    <location>
        <begin position="196"/>
        <end position="217"/>
    </location>
</feature>
<dbReference type="AlphaFoldDB" id="A0A1S3HLQ0"/>
<feature type="transmembrane region" description="Helical" evidence="17">
    <location>
        <begin position="298"/>
        <end position="315"/>
    </location>
</feature>
<dbReference type="PANTHER" id="PTHR31462">
    <property type="entry name" value="ENDOSOMAL/LYSOSOMAL POTASSIUM CHANNEL TMEM175"/>
    <property type="match status" value="1"/>
</dbReference>